<organism evidence="1 2">
    <name type="scientific">Gigaspora margarita</name>
    <dbReference type="NCBI Taxonomy" id="4874"/>
    <lineage>
        <taxon>Eukaryota</taxon>
        <taxon>Fungi</taxon>
        <taxon>Fungi incertae sedis</taxon>
        <taxon>Mucoromycota</taxon>
        <taxon>Glomeromycotina</taxon>
        <taxon>Glomeromycetes</taxon>
        <taxon>Diversisporales</taxon>
        <taxon>Gigasporaceae</taxon>
        <taxon>Gigaspora</taxon>
    </lineage>
</organism>
<dbReference type="PANTHER" id="PTHR47718:SF13">
    <property type="entry name" value="OS09G0290500 PROTEIN"/>
    <property type="match status" value="1"/>
</dbReference>
<evidence type="ECO:0000313" key="2">
    <source>
        <dbReference type="Proteomes" id="UP000439903"/>
    </source>
</evidence>
<reference evidence="1 2" key="1">
    <citation type="journal article" date="2019" name="Environ. Microbiol.">
        <title>At the nexus of three kingdoms: the genome of the mycorrhizal fungus Gigaspora margarita provides insights into plant, endobacterial and fungal interactions.</title>
        <authorList>
            <person name="Venice F."/>
            <person name="Ghignone S."/>
            <person name="Salvioli di Fossalunga A."/>
            <person name="Amselem J."/>
            <person name="Novero M."/>
            <person name="Xianan X."/>
            <person name="Sedzielewska Toro K."/>
            <person name="Morin E."/>
            <person name="Lipzen A."/>
            <person name="Grigoriev I.V."/>
            <person name="Henrissat B."/>
            <person name="Martin F.M."/>
            <person name="Bonfante P."/>
        </authorList>
    </citation>
    <scope>NUCLEOTIDE SEQUENCE [LARGE SCALE GENOMIC DNA]</scope>
    <source>
        <strain evidence="1 2">BEG34</strain>
    </source>
</reference>
<keyword evidence="2" id="KW-1185">Reference proteome</keyword>
<proteinExistence type="predicted"/>
<accession>A0A8H4APH6</accession>
<dbReference type="Proteomes" id="UP000439903">
    <property type="component" value="Unassembled WGS sequence"/>
</dbReference>
<dbReference type="PANTHER" id="PTHR47718">
    <property type="entry name" value="OS01G0519700 PROTEIN"/>
    <property type="match status" value="1"/>
</dbReference>
<gene>
    <name evidence="1" type="ORF">F8M41_016653</name>
</gene>
<dbReference type="OrthoDB" id="2440185at2759"/>
<name>A0A8H4APH6_GIGMA</name>
<dbReference type="EMBL" id="WTPW01000365">
    <property type="protein sequence ID" value="KAF0519142.1"/>
    <property type="molecule type" value="Genomic_DNA"/>
</dbReference>
<protein>
    <submittedName>
        <fullName evidence="1">Protein far1-related sequence 5-like</fullName>
    </submittedName>
</protein>
<sequence length="194" mass="22801">MVFEFSDIDESVEENSIVFGLKVGDKLDDWDAAERQVQNHAMEVGFELVKCRLEKNKHREIMHSDISSKHHHLNPEMLNQVEFLVNIGCEAIKTDTSEIYRRLMQLQREETGYPYWLFWMRPFQVELWKKFHDVAINDNISHTNKYQIYLSLMIIVDNHGCSRLAATAVISDKTKESYQWILECLLHTTDGLVP</sequence>
<dbReference type="AlphaFoldDB" id="A0A8H4APH6"/>
<evidence type="ECO:0000313" key="1">
    <source>
        <dbReference type="EMBL" id="KAF0519142.1"/>
    </source>
</evidence>
<comment type="caution">
    <text evidence="1">The sequence shown here is derived from an EMBL/GenBank/DDBJ whole genome shotgun (WGS) entry which is preliminary data.</text>
</comment>